<reference evidence="2 3" key="2">
    <citation type="submission" date="2017-09" db="EMBL/GenBank/DDBJ databases">
        <title>Bacillus patelloidae sp. nov., isolated from the intestinal tract of a marine limpet.</title>
        <authorList>
            <person name="Liu R."/>
            <person name="Dong C."/>
            <person name="Shao Z."/>
        </authorList>
    </citation>
    <scope>NUCLEOTIDE SEQUENCE [LARGE SCALE GENOMIC DNA]</scope>
    <source>
        <strain evidence="2 3">SA5d-4</strain>
    </source>
</reference>
<keyword evidence="3" id="KW-1185">Reference proteome</keyword>
<protein>
    <submittedName>
        <fullName evidence="2">Uncharacterized protein</fullName>
    </submittedName>
</protein>
<accession>A0A263BRA2</accession>
<keyword evidence="1" id="KW-0812">Transmembrane</keyword>
<dbReference type="Proteomes" id="UP000217083">
    <property type="component" value="Unassembled WGS sequence"/>
</dbReference>
<dbReference type="EMBL" id="NPIA01000008">
    <property type="protein sequence ID" value="OZM56098.1"/>
    <property type="molecule type" value="Genomic_DNA"/>
</dbReference>
<keyword evidence="1" id="KW-0472">Membrane</keyword>
<sequence>MKYLNVKDLLFTIVFTALWIGLIYKKAGLYDWIFQFDNILISYLVIAIPIIIYATTLIMSRIAKVKFLNKSND</sequence>
<proteinExistence type="predicted"/>
<keyword evidence="1" id="KW-1133">Transmembrane helix</keyword>
<feature type="transmembrane region" description="Helical" evidence="1">
    <location>
        <begin position="39"/>
        <end position="60"/>
    </location>
</feature>
<organism evidence="2 3">
    <name type="scientific">Lottiidibacillus patelloidae</name>
    <dbReference type="NCBI Taxonomy" id="2670334"/>
    <lineage>
        <taxon>Bacteria</taxon>
        <taxon>Bacillati</taxon>
        <taxon>Bacillota</taxon>
        <taxon>Bacilli</taxon>
        <taxon>Bacillales</taxon>
        <taxon>Bacillaceae</taxon>
        <taxon>Lottiidibacillus</taxon>
    </lineage>
</organism>
<name>A0A263BRA2_9BACI</name>
<dbReference type="AlphaFoldDB" id="A0A263BRA2"/>
<gene>
    <name evidence="2" type="ORF">CIB95_13395</name>
</gene>
<feature type="transmembrane region" description="Helical" evidence="1">
    <location>
        <begin position="9"/>
        <end position="27"/>
    </location>
</feature>
<evidence type="ECO:0000313" key="3">
    <source>
        <dbReference type="Proteomes" id="UP000217083"/>
    </source>
</evidence>
<evidence type="ECO:0000256" key="1">
    <source>
        <dbReference type="SAM" id="Phobius"/>
    </source>
</evidence>
<comment type="caution">
    <text evidence="2">The sequence shown here is derived from an EMBL/GenBank/DDBJ whole genome shotgun (WGS) entry which is preliminary data.</text>
</comment>
<evidence type="ECO:0000313" key="2">
    <source>
        <dbReference type="EMBL" id="OZM56098.1"/>
    </source>
</evidence>
<reference evidence="3" key="1">
    <citation type="submission" date="2017-08" db="EMBL/GenBank/DDBJ databases">
        <authorList>
            <person name="Huang Z."/>
        </authorList>
    </citation>
    <scope>NUCLEOTIDE SEQUENCE [LARGE SCALE GENOMIC DNA]</scope>
    <source>
        <strain evidence="3">SA5d-4</strain>
    </source>
</reference>